<name>A0A4Y9RY73_9CAUL</name>
<protein>
    <submittedName>
        <fullName evidence="1">CopG family transcriptional regulator</fullName>
    </submittedName>
</protein>
<keyword evidence="2" id="KW-1185">Reference proteome</keyword>
<sequence length="63" mass="6755">MADPAIDHDDEDLFSTPDDAADEAATLRGLADAAAGRVVDNETVMRWVESWSTANPLPRPKCG</sequence>
<organism evidence="1 2">
    <name type="scientific">Brevundimonas intermedia</name>
    <dbReference type="NCBI Taxonomy" id="74315"/>
    <lineage>
        <taxon>Bacteria</taxon>
        <taxon>Pseudomonadati</taxon>
        <taxon>Pseudomonadota</taxon>
        <taxon>Alphaproteobacteria</taxon>
        <taxon>Caulobacterales</taxon>
        <taxon>Caulobacteraceae</taxon>
        <taxon>Brevundimonas</taxon>
    </lineage>
</organism>
<evidence type="ECO:0000313" key="2">
    <source>
        <dbReference type="Proteomes" id="UP000298216"/>
    </source>
</evidence>
<reference evidence="1 2" key="1">
    <citation type="submission" date="2019-03" db="EMBL/GenBank/DDBJ databases">
        <title>Draft genome of Brevundimonas sp. a heavy metal resistant soil bacteria.</title>
        <authorList>
            <person name="Soto J."/>
        </authorList>
    </citation>
    <scope>NUCLEOTIDE SEQUENCE [LARGE SCALE GENOMIC DNA]</scope>
    <source>
        <strain evidence="1 2">B-10</strain>
    </source>
</reference>
<accession>A0A4Y9RY73</accession>
<dbReference type="RefSeq" id="WP_135195096.1">
    <property type="nucleotide sequence ID" value="NZ_SPVH01000006.1"/>
</dbReference>
<gene>
    <name evidence="1" type="ORF">EGY25_11530</name>
</gene>
<dbReference type="AlphaFoldDB" id="A0A4Y9RY73"/>
<comment type="caution">
    <text evidence="1">The sequence shown here is derived from an EMBL/GenBank/DDBJ whole genome shotgun (WGS) entry which is preliminary data.</text>
</comment>
<evidence type="ECO:0000313" key="1">
    <source>
        <dbReference type="EMBL" id="TFW12619.1"/>
    </source>
</evidence>
<proteinExistence type="predicted"/>
<dbReference type="Proteomes" id="UP000298216">
    <property type="component" value="Unassembled WGS sequence"/>
</dbReference>
<dbReference type="EMBL" id="SPVH01000006">
    <property type="protein sequence ID" value="TFW12619.1"/>
    <property type="molecule type" value="Genomic_DNA"/>
</dbReference>